<gene>
    <name evidence="3" type="ORF">MNBD_ALPHA06-1520</name>
</gene>
<keyword evidence="1" id="KW-0378">Hydrolase</keyword>
<name>A0A3B0RWK5_9ZZZZ</name>
<dbReference type="PANTHER" id="PTHR42776">
    <property type="entry name" value="SERINE PEPTIDASE S9 FAMILY MEMBER"/>
    <property type="match status" value="1"/>
</dbReference>
<proteinExistence type="predicted"/>
<evidence type="ECO:0000259" key="2">
    <source>
        <dbReference type="Pfam" id="PF00326"/>
    </source>
</evidence>
<dbReference type="SUPFAM" id="SSF69304">
    <property type="entry name" value="Tricorn protease N-terminal domain"/>
    <property type="match status" value="1"/>
</dbReference>
<dbReference type="EMBL" id="UOEE01000048">
    <property type="protein sequence ID" value="VAV87775.1"/>
    <property type="molecule type" value="Genomic_DNA"/>
</dbReference>
<dbReference type="GO" id="GO:0006508">
    <property type="term" value="P:proteolysis"/>
    <property type="evidence" value="ECO:0007669"/>
    <property type="project" value="InterPro"/>
</dbReference>
<sequence length="689" mass="75608">MKDHLDRMNKSIFSALMILALGASLALTGCMEQPPEPVTEQQQTTPAYIPRAALFHPPVQYQGRISPNGAKVSWLSLKDGGLNLFIANSDDPASAKQYTNTKNGVEIHYWSPNSAFVLFTQHSSDLQHLQTFSLNVQSGEVIKLGPDQKNVDVKLQKVSRNWPNSALISINDRDAHWPDLYRINLRTAERKLVLKNNKYIRLIADDDLVPRIGITSQADGSQTWVLLLRDGQTKTLFQVPASKVKGTKPLRFDPSGTVLYMLDQRNMRHSIFTSIDLLDGRRQVLAEVPGFDIERVWFHPVTTQPLAGYINADLPQWLALDQGFAPALEQMRQQLGPHFNILAATSDAMQLVLYSDQPDRAGKYSLFNRETGNTSTMFETALTAAITANSKSRMVKIITRDNFKMIGYLSPATVNADNQPQAAPLVIIPQPWPGSRMVYGFDPQIPWLNSRGYSVLEINTRGAGRLGFAYKKQQNIQLAASDLLDAAKWANKAGWAVPGKISALGTSLGGSTVLRALSRPENQFACAVTLDSLVDIPGTYQWLLANNPSMAQSLGSAFAFASDSPDTGLMQQLSPHLQTKNISKPVLLLHSSSMPGASLEASLQYATQLKTRGTPVTLATLEGKIDSWYDNKVIPPALAVSEQFFAQCLGGLAEPFGDDLANIRVKLPVGAEQIKGLSKALGPECCTQE</sequence>
<evidence type="ECO:0000256" key="1">
    <source>
        <dbReference type="ARBA" id="ARBA00022801"/>
    </source>
</evidence>
<dbReference type="Pfam" id="PF00326">
    <property type="entry name" value="Peptidase_S9"/>
    <property type="match status" value="1"/>
</dbReference>
<evidence type="ECO:0000313" key="3">
    <source>
        <dbReference type="EMBL" id="VAV87775.1"/>
    </source>
</evidence>
<reference evidence="3" key="1">
    <citation type="submission" date="2018-06" db="EMBL/GenBank/DDBJ databases">
        <authorList>
            <person name="Zhirakovskaya E."/>
        </authorList>
    </citation>
    <scope>NUCLEOTIDE SEQUENCE</scope>
</reference>
<dbReference type="PANTHER" id="PTHR42776:SF27">
    <property type="entry name" value="DIPEPTIDYL PEPTIDASE FAMILY MEMBER 6"/>
    <property type="match status" value="1"/>
</dbReference>
<accession>A0A3B0RWK5</accession>
<dbReference type="InterPro" id="IPR029058">
    <property type="entry name" value="AB_hydrolase_fold"/>
</dbReference>
<dbReference type="GO" id="GO:0004252">
    <property type="term" value="F:serine-type endopeptidase activity"/>
    <property type="evidence" value="ECO:0007669"/>
    <property type="project" value="TreeGrafter"/>
</dbReference>
<dbReference type="AlphaFoldDB" id="A0A3B0RWK5"/>
<dbReference type="PROSITE" id="PS51257">
    <property type="entry name" value="PROKAR_LIPOPROTEIN"/>
    <property type="match status" value="1"/>
</dbReference>
<dbReference type="Gene3D" id="2.120.10.30">
    <property type="entry name" value="TolB, C-terminal domain"/>
    <property type="match status" value="1"/>
</dbReference>
<protein>
    <recommendedName>
        <fullName evidence="2">Peptidase S9 prolyl oligopeptidase catalytic domain-containing protein</fullName>
    </recommendedName>
</protein>
<organism evidence="3">
    <name type="scientific">hydrothermal vent metagenome</name>
    <dbReference type="NCBI Taxonomy" id="652676"/>
    <lineage>
        <taxon>unclassified sequences</taxon>
        <taxon>metagenomes</taxon>
        <taxon>ecological metagenomes</taxon>
    </lineage>
</organism>
<feature type="domain" description="Peptidase S9 prolyl oligopeptidase catalytic" evidence="2">
    <location>
        <begin position="441"/>
        <end position="650"/>
    </location>
</feature>
<dbReference type="Gene3D" id="3.40.50.1820">
    <property type="entry name" value="alpha/beta hydrolase"/>
    <property type="match status" value="1"/>
</dbReference>
<dbReference type="InterPro" id="IPR001375">
    <property type="entry name" value="Peptidase_S9_cat"/>
</dbReference>
<dbReference type="SUPFAM" id="SSF53474">
    <property type="entry name" value="alpha/beta-Hydrolases"/>
    <property type="match status" value="1"/>
</dbReference>
<dbReference type="InterPro" id="IPR011042">
    <property type="entry name" value="6-blade_b-propeller_TolB-like"/>
</dbReference>